<evidence type="ECO:0000313" key="3">
    <source>
        <dbReference type="Proteomes" id="UP000011919"/>
    </source>
</evidence>
<evidence type="ECO:0000256" key="1">
    <source>
        <dbReference type="SAM" id="Phobius"/>
    </source>
</evidence>
<name>M7P4S2_9BACL</name>
<keyword evidence="3" id="KW-1185">Reference proteome</keyword>
<dbReference type="EMBL" id="AOFT01000014">
    <property type="protein sequence ID" value="EMR05529.1"/>
    <property type="molecule type" value="Genomic_DNA"/>
</dbReference>
<protein>
    <submittedName>
        <fullName evidence="2">Uncharacterized protein</fullName>
    </submittedName>
</protein>
<proteinExistence type="predicted"/>
<keyword evidence="1" id="KW-1133">Transmembrane helix</keyword>
<evidence type="ECO:0000313" key="2">
    <source>
        <dbReference type="EMBL" id="EMR05529.1"/>
    </source>
</evidence>
<organism evidence="2 3">
    <name type="scientific">Bhargavaea cecembensis DSE10</name>
    <dbReference type="NCBI Taxonomy" id="1235279"/>
    <lineage>
        <taxon>Bacteria</taxon>
        <taxon>Bacillati</taxon>
        <taxon>Bacillota</taxon>
        <taxon>Bacilli</taxon>
        <taxon>Bacillales</taxon>
        <taxon>Caryophanaceae</taxon>
        <taxon>Bhargavaea</taxon>
    </lineage>
</organism>
<reference evidence="2 3" key="1">
    <citation type="journal article" date="2013" name="Genome Announc.">
        <title>Draft Genome Sequence of Bhargavaea cecembensis Strain DSE10T, Isolated from a Deep-Sea Sediment Sample Collected at a Depth of 5,904 m from the Chagos-Laccadive Ridge System in the Indian Ocean.</title>
        <authorList>
            <person name="Shivaji S."/>
            <person name="Ara S."/>
            <person name="Begum Z."/>
            <person name="Ruth M."/>
            <person name="Singh A."/>
            <person name="Kumar Pinnaka A."/>
        </authorList>
    </citation>
    <scope>NUCLEOTIDE SEQUENCE [LARGE SCALE GENOMIC DNA]</scope>
    <source>
        <strain evidence="2 3">DSE10</strain>
    </source>
</reference>
<sequence length="168" mass="19791">MNKILRIPATRFFLMISQWSLLFFLFNIFRGYLNGDILSFVKYILFLFAVGIGIYHTKSAIEELVNHYRFKKSYSKTFSGKKVSIGYEVGSFWKVVDRYKDKEKVAVIIGVNNRFCIDRNYINPNSLISDYISSVSKKEVDEIKTTIHKQLNHLNTKQDHLIHTYYLL</sequence>
<dbReference type="RefSeq" id="WP_008300399.1">
    <property type="nucleotide sequence ID" value="NZ_AOFT01000014.1"/>
</dbReference>
<feature type="transmembrane region" description="Helical" evidence="1">
    <location>
        <begin position="37"/>
        <end position="55"/>
    </location>
</feature>
<comment type="caution">
    <text evidence="2">The sequence shown here is derived from an EMBL/GenBank/DDBJ whole genome shotgun (WGS) entry which is preliminary data.</text>
</comment>
<dbReference type="STRING" id="1235279.C772_02501"/>
<dbReference type="Proteomes" id="UP000011919">
    <property type="component" value="Unassembled WGS sequence"/>
</dbReference>
<keyword evidence="1" id="KW-0472">Membrane</keyword>
<feature type="transmembrane region" description="Helical" evidence="1">
    <location>
        <begin position="12"/>
        <end position="31"/>
    </location>
</feature>
<accession>M7P4S2</accession>
<gene>
    <name evidence="2" type="ORF">C772_02501</name>
</gene>
<dbReference type="AlphaFoldDB" id="M7P4S2"/>
<dbReference type="OrthoDB" id="9820139at2"/>
<keyword evidence="1" id="KW-0812">Transmembrane</keyword>